<comment type="subcellular location">
    <subcellularLocation>
        <location evidence="1">Nucleus</location>
    </subcellularLocation>
</comment>
<dbReference type="AlphaFoldDB" id="A0A152A7S8"/>
<evidence type="ECO:0000259" key="6">
    <source>
        <dbReference type="Pfam" id="PF08389"/>
    </source>
</evidence>
<evidence type="ECO:0000256" key="2">
    <source>
        <dbReference type="ARBA" id="ARBA00007991"/>
    </source>
</evidence>
<dbReference type="GO" id="GO:0006606">
    <property type="term" value="P:protein import into nucleus"/>
    <property type="evidence" value="ECO:0007669"/>
    <property type="project" value="TreeGrafter"/>
</dbReference>
<keyword evidence="3" id="KW-0813">Transport</keyword>
<dbReference type="STRING" id="361077.A0A152A7S8"/>
<dbReference type="InParanoid" id="A0A152A7S8"/>
<dbReference type="PANTHER" id="PTHR12363:SF33">
    <property type="entry name" value="IMPORTIN-13"/>
    <property type="match status" value="1"/>
</dbReference>
<protein>
    <submittedName>
        <fullName evidence="7">Importin 13</fullName>
    </submittedName>
</protein>
<evidence type="ECO:0000256" key="3">
    <source>
        <dbReference type="ARBA" id="ARBA00022448"/>
    </source>
</evidence>
<accession>A0A152A7S8</accession>
<dbReference type="GO" id="GO:0031267">
    <property type="term" value="F:small GTPase binding"/>
    <property type="evidence" value="ECO:0007669"/>
    <property type="project" value="InterPro"/>
</dbReference>
<dbReference type="EMBL" id="LODT01000004">
    <property type="protein sequence ID" value="KYR02289.1"/>
    <property type="molecule type" value="Genomic_DNA"/>
</dbReference>
<keyword evidence="8" id="KW-1185">Reference proteome</keyword>
<evidence type="ECO:0000313" key="8">
    <source>
        <dbReference type="Proteomes" id="UP000076078"/>
    </source>
</evidence>
<evidence type="ECO:0000313" key="7">
    <source>
        <dbReference type="EMBL" id="KYR02289.1"/>
    </source>
</evidence>
<dbReference type="Pfam" id="PF03810">
    <property type="entry name" value="IBN_N"/>
    <property type="match status" value="1"/>
</dbReference>
<dbReference type="InterPro" id="IPR011989">
    <property type="entry name" value="ARM-like"/>
</dbReference>
<comment type="caution">
    <text evidence="7">The sequence shown here is derived from an EMBL/GenBank/DDBJ whole genome shotgun (WGS) entry which is preliminary data.</text>
</comment>
<dbReference type="Pfam" id="PF08389">
    <property type="entry name" value="Xpo1"/>
    <property type="match status" value="1"/>
</dbReference>
<dbReference type="Proteomes" id="UP000076078">
    <property type="component" value="Unassembled WGS sequence"/>
</dbReference>
<dbReference type="GO" id="GO:0005634">
    <property type="term" value="C:nucleus"/>
    <property type="evidence" value="ECO:0007669"/>
    <property type="project" value="UniProtKB-SubCell"/>
</dbReference>
<evidence type="ECO:0000259" key="5">
    <source>
        <dbReference type="Pfam" id="PF03810"/>
    </source>
</evidence>
<evidence type="ECO:0000256" key="4">
    <source>
        <dbReference type="ARBA" id="ARBA00023242"/>
    </source>
</evidence>
<name>A0A152A7S8_TIELA</name>
<organism evidence="7 8">
    <name type="scientific">Tieghemostelium lacteum</name>
    <name type="common">Slime mold</name>
    <name type="synonym">Dictyostelium lacteum</name>
    <dbReference type="NCBI Taxonomy" id="361077"/>
    <lineage>
        <taxon>Eukaryota</taxon>
        <taxon>Amoebozoa</taxon>
        <taxon>Evosea</taxon>
        <taxon>Eumycetozoa</taxon>
        <taxon>Dictyostelia</taxon>
        <taxon>Dictyosteliales</taxon>
        <taxon>Raperosteliaceae</taxon>
        <taxon>Tieghemostelium</taxon>
    </lineage>
</organism>
<dbReference type="GO" id="GO:0005737">
    <property type="term" value="C:cytoplasm"/>
    <property type="evidence" value="ECO:0007669"/>
    <property type="project" value="TreeGrafter"/>
</dbReference>
<comment type="similarity">
    <text evidence="2">Belongs to the importin beta family.</text>
</comment>
<dbReference type="InterPro" id="IPR013598">
    <property type="entry name" value="Exportin-1/Importin-b-like"/>
</dbReference>
<dbReference type="InterPro" id="IPR001494">
    <property type="entry name" value="Importin-beta_N"/>
</dbReference>
<dbReference type="SUPFAM" id="SSF48371">
    <property type="entry name" value="ARM repeat"/>
    <property type="match status" value="1"/>
</dbReference>
<keyword evidence="4" id="KW-0539">Nucleus</keyword>
<dbReference type="OMA" id="KPVYFQL"/>
<sequence>MDVFGSNGKTIEKLIPEPSVDVIKAALIELYQSHDPKIRDQAQNWLIKFQTLPIAWDFSSKLLLETDIMELQYFGASTLEYKLKHDWTSLPKANKAMVLGSVVNIVKNVNRYQKHVVTRICVALSIITIYTYPDVWKNAIIDVIQLSCQDIRSLTLEPEKRQHNLYDFNKLPIVLEFLSVLPHELKSQDLSASYKAILTEIKIIVDLIYQFLLSILILPNDNYKDFIKMSFKSLSNWIRYVLPSPTILRQLFHLMFQVSLNGDKELLEPLILVLENSTCQLENQSQPSNNTQETEEAFRFAVETSLKTFPIQFKQAMEMQDMQKAKAIFNLFVQFLTCNNQNVFCKEITQQHLEVLLSFVQIGDIETNSLLFPLLEEINGHKGLIEVGKPILEQFLLIVLDRSRVISMYSNQDINKEDDEIKQFRTLTCDAYLLIQNSDLFPKSLFHNHLLKQLEQAIQNNLQEWQFYESMLFYISSLSECMGNEFSEFVPQILAIIPRIPVKSLPLVKMSISLVGKYPFFLKNKPEYLEKVIFDLIPAFQVPDLLVSAGSSFSSICLNSHCAQFLFPHTNKILELCEPALKQQQHNPDIIGVYDGLLRILKNAPNPNELNLPFQRLIGPIVQNLHQLNQANNTKDKPFLLIQLKILNLVSQYIEYDDNGSQQDQEVKYDKTQHPLYLLLKVLLPIFGNLIVTYNTDGEVMDTIAGIYRWFVLFCKGIAYDFLGEILNHITQSFVSSPSPFFFPPLIAFGSYSKLSPEYEQRLAQTISTISHIILNILKQGATLVPAVPVPSPFLEAIDPNYLINFSYRADLSKLYLQLLSVCYKHFPQCLDGNIVRAIDIYIIYNLLDTKDIVTLRCCWSFLSTTLTATKSDNAIIKQQIAPLLDEAIQSHAGKTLIRNLLVGMTSVLQIPLLQHFADIPLAFCTAYPKLFRQEASKILLDPTFPNDNVALGDKHKFLSELQRPNNPMEYRYSIRTFSVLCGNHQRN</sequence>
<feature type="domain" description="Exportin-1/Importin-beta-like" evidence="6">
    <location>
        <begin position="113"/>
        <end position="258"/>
    </location>
</feature>
<dbReference type="InterPro" id="IPR016024">
    <property type="entry name" value="ARM-type_fold"/>
</dbReference>
<gene>
    <name evidence="7" type="ORF">DLAC_01121</name>
</gene>
<dbReference type="FunCoup" id="A0A152A7S8">
    <property type="interactions" value="195"/>
</dbReference>
<dbReference type="OrthoDB" id="2016913at2759"/>
<proteinExistence type="inferred from homology"/>
<dbReference type="InterPro" id="IPR051345">
    <property type="entry name" value="Importin_beta-like_NTR"/>
</dbReference>
<dbReference type="PANTHER" id="PTHR12363">
    <property type="entry name" value="TRANSPORTIN 3 AND IMPORTIN 13"/>
    <property type="match status" value="1"/>
</dbReference>
<dbReference type="Gene3D" id="1.25.10.10">
    <property type="entry name" value="Leucine-rich Repeat Variant"/>
    <property type="match status" value="1"/>
</dbReference>
<feature type="domain" description="Importin N-terminal" evidence="5">
    <location>
        <begin position="42"/>
        <end position="103"/>
    </location>
</feature>
<reference evidence="7 8" key="1">
    <citation type="submission" date="2015-12" db="EMBL/GenBank/DDBJ databases">
        <title>Dictyostelia acquired genes for synthesis and detection of signals that induce cell-type specialization by lateral gene transfer from prokaryotes.</title>
        <authorList>
            <person name="Gloeckner G."/>
            <person name="Schaap P."/>
        </authorList>
    </citation>
    <scope>NUCLEOTIDE SEQUENCE [LARGE SCALE GENOMIC DNA]</scope>
    <source>
        <strain evidence="7 8">TK</strain>
    </source>
</reference>
<evidence type="ECO:0000256" key="1">
    <source>
        <dbReference type="ARBA" id="ARBA00004123"/>
    </source>
</evidence>